<dbReference type="CDD" id="cd00130">
    <property type="entry name" value="PAS"/>
    <property type="match status" value="1"/>
</dbReference>
<feature type="domain" description="PAS" evidence="2">
    <location>
        <begin position="244"/>
        <end position="344"/>
    </location>
</feature>
<feature type="transmembrane region" description="Helical" evidence="1">
    <location>
        <begin position="175"/>
        <end position="193"/>
    </location>
</feature>
<feature type="transmembrane region" description="Helical" evidence="1">
    <location>
        <begin position="143"/>
        <end position="163"/>
    </location>
</feature>
<evidence type="ECO:0000259" key="3">
    <source>
        <dbReference type="Pfam" id="PF20969"/>
    </source>
</evidence>
<dbReference type="RefSeq" id="WP_191175987.1">
    <property type="nucleotide sequence ID" value="NZ_JACWMW010000002.1"/>
</dbReference>
<feature type="transmembrane region" description="Helical" evidence="1">
    <location>
        <begin position="96"/>
        <end position="113"/>
    </location>
</feature>
<keyword evidence="1" id="KW-1133">Transmembrane helix</keyword>
<feature type="transmembrane region" description="Helical" evidence="1">
    <location>
        <begin position="68"/>
        <end position="84"/>
    </location>
</feature>
<keyword evidence="1" id="KW-0812">Transmembrane</keyword>
<comment type="caution">
    <text evidence="4">The sequence shown here is derived from an EMBL/GenBank/DDBJ whole genome shotgun (WGS) entry which is preliminary data.</text>
</comment>
<feature type="transmembrane region" description="Helical" evidence="1">
    <location>
        <begin position="38"/>
        <end position="62"/>
    </location>
</feature>
<gene>
    <name evidence="4" type="ORF">IDJ75_12830</name>
</gene>
<dbReference type="EMBL" id="JACWMW010000002">
    <property type="protein sequence ID" value="MBD1386168.1"/>
    <property type="molecule type" value="Genomic_DNA"/>
</dbReference>
<evidence type="ECO:0000313" key="4">
    <source>
        <dbReference type="EMBL" id="MBD1386168.1"/>
    </source>
</evidence>
<dbReference type="Pfam" id="PF20969">
    <property type="entry name" value="MASE11"/>
    <property type="match status" value="1"/>
</dbReference>
<dbReference type="SUPFAM" id="SSF55785">
    <property type="entry name" value="PYP-like sensor domain (PAS domain)"/>
    <property type="match status" value="1"/>
</dbReference>
<dbReference type="InterPro" id="IPR035965">
    <property type="entry name" value="PAS-like_dom_sf"/>
</dbReference>
<reference evidence="4 5" key="1">
    <citation type="submission" date="2020-09" db="EMBL/GenBank/DDBJ databases">
        <title>Novel species of Mucilaginibacter isolated from a glacier on the Tibetan Plateau.</title>
        <authorList>
            <person name="Liu Q."/>
            <person name="Xin Y.-H."/>
        </authorList>
    </citation>
    <scope>NUCLEOTIDE SEQUENCE [LARGE SCALE GENOMIC DNA]</scope>
    <source>
        <strain evidence="4 5">CGMCC 1.13878</strain>
    </source>
</reference>
<dbReference type="InterPro" id="IPR048437">
    <property type="entry name" value="MASE11"/>
</dbReference>
<dbReference type="Pfam" id="PF13426">
    <property type="entry name" value="PAS_9"/>
    <property type="match status" value="1"/>
</dbReference>
<keyword evidence="5" id="KW-1185">Reference proteome</keyword>
<dbReference type="InterPro" id="IPR000014">
    <property type="entry name" value="PAS"/>
</dbReference>
<name>A0ABR7X6F7_9SPHI</name>
<sequence>MFLFLKRIWKTYKIFIKHAFNDNVADELKDIHFWREDLFIKIILYATPLSLVAIIPSIIILLNNGYRFIPFYYTFALITIPALALNNHIKPYYKKLYVIVVFYLMTIFMMASLGSFGGGSIYLMAMAVFITALFSGRAIAWSLIVNIGIYSFFSAVIYFKLFNSPLIVKYPFDSWILYSSNFLFLNISVVVVLRHIIIGLEKTIIEEALLRKSLQQQVNEKNALNSQLLESEGHYKSLFFRNPSPMWIFDTDTLQFLQVNGAAIRKYGYTRSEFKSMTIKNIRPVSHVEDLLKTIEKIDPTTPSVSTVMHKTKNGKEFYSEVRCSNIVYQGKNERLVIARDITDSIKYTQAIEKQNAQLREIAYMQSHIVRAPLCRILGLINMINIDKENIVDKELMGFLEISANELDEVIKAIISKTESTNINIEK</sequence>
<protein>
    <submittedName>
        <fullName evidence="4">PAS domain S-box protein</fullName>
    </submittedName>
</protein>
<feature type="domain" description="MASE11" evidence="3">
    <location>
        <begin position="33"/>
        <end position="197"/>
    </location>
</feature>
<organism evidence="4 5">
    <name type="scientific">Mucilaginibacter rigui</name>
    <dbReference type="NCBI Taxonomy" id="534635"/>
    <lineage>
        <taxon>Bacteria</taxon>
        <taxon>Pseudomonadati</taxon>
        <taxon>Bacteroidota</taxon>
        <taxon>Sphingobacteriia</taxon>
        <taxon>Sphingobacteriales</taxon>
        <taxon>Sphingobacteriaceae</taxon>
        <taxon>Mucilaginibacter</taxon>
    </lineage>
</organism>
<proteinExistence type="predicted"/>
<evidence type="ECO:0000256" key="1">
    <source>
        <dbReference type="SAM" id="Phobius"/>
    </source>
</evidence>
<evidence type="ECO:0000313" key="5">
    <source>
        <dbReference type="Proteomes" id="UP000618754"/>
    </source>
</evidence>
<evidence type="ECO:0000259" key="2">
    <source>
        <dbReference type="Pfam" id="PF13426"/>
    </source>
</evidence>
<dbReference type="Proteomes" id="UP000618754">
    <property type="component" value="Unassembled WGS sequence"/>
</dbReference>
<keyword evidence="1" id="KW-0472">Membrane</keyword>
<accession>A0ABR7X6F7</accession>
<dbReference type="Gene3D" id="3.30.450.20">
    <property type="entry name" value="PAS domain"/>
    <property type="match status" value="1"/>
</dbReference>
<dbReference type="NCBIfam" id="TIGR00229">
    <property type="entry name" value="sensory_box"/>
    <property type="match status" value="1"/>
</dbReference>